<organism evidence="1">
    <name type="scientific">Singulisphaera sp. Ch08</name>
    <dbReference type="NCBI Taxonomy" id="3120278"/>
    <lineage>
        <taxon>Bacteria</taxon>
        <taxon>Pseudomonadati</taxon>
        <taxon>Planctomycetota</taxon>
        <taxon>Planctomycetia</taxon>
        <taxon>Isosphaerales</taxon>
        <taxon>Isosphaeraceae</taxon>
        <taxon>Singulisphaera</taxon>
    </lineage>
</organism>
<sequence>MFATFPRTRNQRRGVVLILVLGMLGLLALIGVTFATFSGQVKVNARNFSQAQNWPESSEMMDYALAQLIDDTDNPQSAIRGHSLKRDMYGRDGIFNSALPYNPADGSKFEITAISTVTGPLLKTITDVDGTRHDVSVSGLIRVQTNIAAGEPALYGYNFTRWILKFPPVTEPAASAAVPASFYVGETHEVLADADEGSFRVFYVAPHDNSYGDPADIMPTPTVPTEAPGPGVFFSQAPTIPYPLPSFFPPTSYQAGGTNPYLQYYNFYNYANTGAPGQSKLIGLNGRFLIRNTVADAVTFTLDGRFLHAFNGPGVAALNANLSNLDPTNSALANRGMGQYGNFRTNGNILSGTFDTTNNFNTPASYGNPNQICGMDEDYDACDLENWFLAMQSGDGQVMIPSFHRPGILVRDGSVNDPITGAAPFDDWTSDNVFSASKILRPRAADGHNSLAFPNLYPDSNGKVTYDVDNDGDGSTDSVWLDLGYPARRNTDGRFFKPLFAFMIIGLNGRIPLNTAGNLQLRSLFDPATGAYGVSPRGSHASHKGFSPSEIDPTFGLQNAFIEGVAGLNKYSPVDNAGADLVTPQPGTFINGVFTPGDNTGPGTFANSPWWGTAGVPVSLTQLRNLLAGTRLPMVYKNTFGVDVTTSNDANFVVVDGKKVFLPNAVLDSGDPANPAVTLTTPIAGRWGEPTDQPTGLTATPWVNVPGVAPWPTAPPIYYYENQVRAGLSGQWTSAGPLYGDGRDDNHNAFDWYPRNPVGATAPVNAASSLVISTLGENADLFDDSGSLVLPVERLRRFVTPIDVMGDGFVNSFKTPFPTTPLPTAPIGADENGRVAFVKHFRPPGVAVATPPGLALPGTLLASNPHTPGAGPIWYPYENNSYWLKGIGNPAPPTSTTVVGPATHMIPVDLTNNLFHGFEGYRLPRTPGGLTALSTVIGGMPFNNYPAVPAAPPNPWVPTYDQTINTVTQSANLNEADEMQLYRSQPSDQPFGPSDLEWLYRQQDVDGLALSSRLRDLAPVSFLNPKDGNRRRRLFSIETWEPTNFVWAHDNPVDDPQWPVVTALPASAPYGNSQFISQSDSANLSTLSYHRDRNASVYDQTATDLAYTVPRRLPSLAHGDRKINLNFPLPVSNRYDEPVRQKWIRETYQLLKLILPPKAVDTPEELVQLSQFVVNIIDYRDPDCTSTRFVNTDVFYSACATPTTPAVLSFTPRSAEGTWAGVGWNLLGNPWHVNTAVAPPEFSSLYDNQNSPYVIQQGMEYNPVAINEVLAYQYRYDNGGSPSVPTPRMCVELVNTLTAPTDVSPPPVTVPPYIASSDSTACDLTLNGWDFIILPDDYTGRPDPFTGQLPLAALPNPVIPPAPPRGVTTSNRPLAAFGDDPGGLTRAIEAIDSDVKYYVIQDKDLSTPAAPAKELLGTSTTGLTADATIDLVNNTILSTAPTQRFYWLYLRRPANPFDTSYDPARPNENRVVVDAFRFIYNSMAGTVDTMGAVTPGGNGGLYSLERLQPFRGGHAVAAIPIASAPANYCVPTYGYTEQTRRGPASSATNDPSTLHLVYGPTNDPAHNITGYISNTLGRAIGATNGDEVWDYLPFNDRDFTSVSELLMVPGCPPGLFTKQFVEQSPEIVGTIPPELPALAGSFAGMPPNPLIFKKATTPVTGTATSRPHTFPYLMDEFFYTAQSEPSVPGAWPDPGSGLAPIHSANSNYGPNFPITKVNTTLLTHPTYIGGPSGAGWHRMFEFFDVPTPANGSIDIVAKGVNYDWMRQDLRPGLLNINLIIDEEVFFAVMSETWLKTLGFVRNFVAPYSPAQEDLDNLGSTRLNVQQIEDNKTPLIVTQVNLNGSPNSSYRMPNQGFMALDPRRSEFDTSTAPFFGNKMKAAFSDFLKLRHGGSDYMFAHQSGPVSDPLATATSTQIASERPYRSFSYPDINYTLLRPAALPPTDTTLYPPWLPPWADYIARLAYDNTFATSTTPPIRTYIGDPGVKNPYLFTSNNPVQPPPIPPRRLFQLPDVWGNPTIGFPTAAPAPPSHASIWLTPYGGTASFTGDPFINWLNPNNNLSNIASDLSAKPTVITSLDAGNYNPPQFVVVPNFYLGANTVDPAIDNRQHPAFRYDWLQKVTNLTTVRTHQYAVWITVGFFEVIKQGDPMVGNTASKLAFDTLGQELNIQNGTNTRYRSFFIIDRTRAVGFSPQAPGNFRECVVYRQPIE</sequence>
<gene>
    <name evidence="1" type="ORF">V5E97_20090</name>
</gene>
<evidence type="ECO:0000313" key="1">
    <source>
        <dbReference type="EMBL" id="XBH08255.1"/>
    </source>
</evidence>
<protein>
    <recommendedName>
        <fullName evidence="2">Verru_Chthon cassette protein A</fullName>
    </recommendedName>
</protein>
<accession>A0AAU7CTI3</accession>
<name>A0AAU7CTI3_9BACT</name>
<proteinExistence type="predicted"/>
<reference evidence="1" key="1">
    <citation type="submission" date="2024-05" db="EMBL/GenBank/DDBJ databases">
        <title>Planctomycetes of the genus Singulisphaera possess chitinolytic capabilities.</title>
        <authorList>
            <person name="Ivanova A."/>
        </authorList>
    </citation>
    <scope>NUCLEOTIDE SEQUENCE</scope>
    <source>
        <strain evidence="1">Ch08T</strain>
    </source>
</reference>
<dbReference type="RefSeq" id="WP_406701087.1">
    <property type="nucleotide sequence ID" value="NZ_CP155447.1"/>
</dbReference>
<evidence type="ECO:0008006" key="2">
    <source>
        <dbReference type="Google" id="ProtNLM"/>
    </source>
</evidence>
<dbReference type="EMBL" id="CP155447">
    <property type="protein sequence ID" value="XBH08255.1"/>
    <property type="molecule type" value="Genomic_DNA"/>
</dbReference>